<comment type="cofactor">
    <cofactor evidence="1">
        <name>Mg(2+)</name>
        <dbReference type="ChEBI" id="CHEBI:18420"/>
    </cofactor>
</comment>
<dbReference type="PANTHER" id="PTHR31225:SF0">
    <property type="entry name" value="S-(+)-LINALOOL SYNTHASE, CHLOROPLASTIC"/>
    <property type="match status" value="1"/>
</dbReference>
<dbReference type="Gene3D" id="1.50.10.130">
    <property type="entry name" value="Terpene synthase, N-terminal domain"/>
    <property type="match status" value="1"/>
</dbReference>
<proteinExistence type="evidence at transcript level"/>
<dbReference type="InterPro" id="IPR005630">
    <property type="entry name" value="Terpene_synthase_metal-bd"/>
</dbReference>
<dbReference type="AlphaFoldDB" id="A0A5P9VNW8"/>
<accession>A0A5P9VNW8</accession>
<feature type="domain" description="Terpene synthase N-terminal" evidence="5">
    <location>
        <begin position="68"/>
        <end position="214"/>
    </location>
</feature>
<dbReference type="InterPro" id="IPR034741">
    <property type="entry name" value="Terpene_cyclase-like_1_C"/>
</dbReference>
<organism evidence="7">
    <name type="scientific">Osmanthus fragrans</name>
    <dbReference type="NCBI Taxonomy" id="93977"/>
    <lineage>
        <taxon>Eukaryota</taxon>
        <taxon>Viridiplantae</taxon>
        <taxon>Streptophyta</taxon>
        <taxon>Embryophyta</taxon>
        <taxon>Tracheophyta</taxon>
        <taxon>Spermatophyta</taxon>
        <taxon>Magnoliopsida</taxon>
        <taxon>eudicotyledons</taxon>
        <taxon>Gunneridae</taxon>
        <taxon>Pentapetalae</taxon>
        <taxon>asterids</taxon>
        <taxon>lamiids</taxon>
        <taxon>Lamiales</taxon>
        <taxon>Oleaceae</taxon>
        <taxon>Oleeae</taxon>
        <taxon>Osmanthus</taxon>
    </lineage>
</organism>
<dbReference type="Gene3D" id="1.10.600.10">
    <property type="entry name" value="Farnesyl Diphosphate Synthase"/>
    <property type="match status" value="1"/>
</dbReference>
<dbReference type="Pfam" id="PF01397">
    <property type="entry name" value="Terpene_synth"/>
    <property type="match status" value="1"/>
</dbReference>
<sequence length="589" mass="67982">MAVCNFVPLFPSPCPNFLTNIAEIGKTKLFSRIAGKTTCAKWRIDKNLIATTNLSIQREYQNGHSFMDEFDIVHKRKLENIKQLLLESKEEDPIESLILINAIQRLAIDHHFQEEIETILRGHYVATSISVFGFYSLRDVSLLFRLLRQEGYPVPADVFHNFKGKDGKFKGHLRRDVRGLMELYEASQLNLQGEDILDEAAKYTSQILSERLPELDSEIVSHTLMYPYHKSVARLTANFHLKKSFEGINKCEKPLKELASLDFCMVQRIYQQELLQISTWWEELGLAKELKLARDQPTKWYIWSLAAMTDPSLSEQRIDLTKSIAFIYYIDDIFDLYGKPDELTLFTEAINRWEHAAIENLPEYMKICCKALINTTNEIGYKIYRKHGYNPIDYLRKTWASLCNAFLVESKWFASHELPKADEYLENGKVSSGVHVVLVFSFFLTNVVGSTGNAVHLEDISDLTSSVSTILRLWDDLGSAKDEQQDGKDGSFVECYMKEHRGSSIVQAREHVNNLISSEWKRLNKESFRLNQLSASSITKASLNVARMVPLMYSYNDNQRLSILEEHVKSTLFDEICLDCHLWNQEEHN</sequence>
<dbReference type="Pfam" id="PF03936">
    <property type="entry name" value="Terpene_synth_C"/>
    <property type="match status" value="1"/>
</dbReference>
<dbReference type="GO" id="GO:0000287">
    <property type="term" value="F:magnesium ion binding"/>
    <property type="evidence" value="ECO:0007669"/>
    <property type="project" value="InterPro"/>
</dbReference>
<evidence type="ECO:0000256" key="4">
    <source>
        <dbReference type="ARBA" id="ARBA00023239"/>
    </source>
</evidence>
<dbReference type="SFLD" id="SFLDS00005">
    <property type="entry name" value="Isoprenoid_Synthase_Type_I"/>
    <property type="match status" value="1"/>
</dbReference>
<dbReference type="InterPro" id="IPR008949">
    <property type="entry name" value="Isoprenoid_synthase_dom_sf"/>
</dbReference>
<dbReference type="PANTHER" id="PTHR31225">
    <property type="entry name" value="OS04G0344100 PROTEIN-RELATED"/>
    <property type="match status" value="1"/>
</dbReference>
<dbReference type="SUPFAM" id="SSF48239">
    <property type="entry name" value="Terpenoid cyclases/Protein prenyltransferases"/>
    <property type="match status" value="1"/>
</dbReference>
<keyword evidence="2" id="KW-0479">Metal-binding</keyword>
<dbReference type="GO" id="GO:0010333">
    <property type="term" value="F:terpene synthase activity"/>
    <property type="evidence" value="ECO:0007669"/>
    <property type="project" value="InterPro"/>
</dbReference>
<dbReference type="FunFam" id="1.10.600.10:FF:000005">
    <property type="entry name" value="Ent-kaur-16-ene synthase, chloroplastic"/>
    <property type="match status" value="1"/>
</dbReference>
<name>A0A5P9VNW8_9LAMI</name>
<dbReference type="InterPro" id="IPR001906">
    <property type="entry name" value="Terpene_synth_N"/>
</dbReference>
<dbReference type="SFLD" id="SFLDG01019">
    <property type="entry name" value="Terpene_Cyclase_Like_1_C_Termi"/>
    <property type="match status" value="1"/>
</dbReference>
<dbReference type="CDD" id="cd00684">
    <property type="entry name" value="Terpene_cyclase_plant_C1"/>
    <property type="match status" value="1"/>
</dbReference>
<protein>
    <submittedName>
        <fullName evidence="7">Linalool synthase 1</fullName>
    </submittedName>
</protein>
<gene>
    <name evidence="7" type="primary">LIS1</name>
</gene>
<evidence type="ECO:0000256" key="1">
    <source>
        <dbReference type="ARBA" id="ARBA00001946"/>
    </source>
</evidence>
<dbReference type="EMBL" id="MK994510">
    <property type="protein sequence ID" value="QFX67706.1"/>
    <property type="molecule type" value="mRNA"/>
</dbReference>
<evidence type="ECO:0000259" key="5">
    <source>
        <dbReference type="Pfam" id="PF01397"/>
    </source>
</evidence>
<keyword evidence="4" id="KW-0456">Lyase</keyword>
<keyword evidence="3" id="KW-0460">Magnesium</keyword>
<dbReference type="SUPFAM" id="SSF48576">
    <property type="entry name" value="Terpenoid synthases"/>
    <property type="match status" value="1"/>
</dbReference>
<evidence type="ECO:0000256" key="3">
    <source>
        <dbReference type="ARBA" id="ARBA00022842"/>
    </source>
</evidence>
<dbReference type="InterPro" id="IPR044814">
    <property type="entry name" value="Terpene_cyclase_plant_C1"/>
</dbReference>
<feature type="domain" description="Terpene synthase metal-binding" evidence="6">
    <location>
        <begin position="283"/>
        <end position="521"/>
    </location>
</feature>
<evidence type="ECO:0000256" key="2">
    <source>
        <dbReference type="ARBA" id="ARBA00022723"/>
    </source>
</evidence>
<reference evidence="7" key="1">
    <citation type="journal article" date="2019" name="Hortic Res">
        <title>Mechanism of floral scent production in Osmanthus fragrans and the production and regulation of its key floral constituents, beta-ionone and linalool.</title>
        <authorList>
            <person name="Han Y."/>
            <person name="Wang H."/>
            <person name="Wang X."/>
            <person name="Li K."/>
            <person name="Dong M."/>
            <person name="Li Y."/>
            <person name="Zhu Q."/>
            <person name="Shang F."/>
        </authorList>
    </citation>
    <scope>NUCLEOTIDE SEQUENCE</scope>
</reference>
<dbReference type="InterPro" id="IPR036965">
    <property type="entry name" value="Terpene_synth_N_sf"/>
</dbReference>
<evidence type="ECO:0000313" key="7">
    <source>
        <dbReference type="EMBL" id="QFX67706.1"/>
    </source>
</evidence>
<dbReference type="GO" id="GO:0016102">
    <property type="term" value="P:diterpenoid biosynthetic process"/>
    <property type="evidence" value="ECO:0007669"/>
    <property type="project" value="InterPro"/>
</dbReference>
<evidence type="ECO:0000259" key="6">
    <source>
        <dbReference type="Pfam" id="PF03936"/>
    </source>
</evidence>
<dbReference type="InterPro" id="IPR050148">
    <property type="entry name" value="Terpene_synthase-like"/>
</dbReference>
<dbReference type="InterPro" id="IPR008930">
    <property type="entry name" value="Terpenoid_cyclase/PrenylTrfase"/>
</dbReference>